<dbReference type="HOGENOM" id="CLU_2747047_0_0_1"/>
<dbReference type="AlphaFoldDB" id="A0A0C3EF11"/>
<feature type="non-terminal residue" evidence="2">
    <location>
        <position position="1"/>
    </location>
</feature>
<reference evidence="3" key="2">
    <citation type="submission" date="2015-01" db="EMBL/GenBank/DDBJ databases">
        <title>Evolutionary Origins and Diversification of the Mycorrhizal Mutualists.</title>
        <authorList>
            <consortium name="DOE Joint Genome Institute"/>
            <consortium name="Mycorrhizal Genomics Consortium"/>
            <person name="Kohler A."/>
            <person name="Kuo A."/>
            <person name="Nagy L.G."/>
            <person name="Floudas D."/>
            <person name="Copeland A."/>
            <person name="Barry K.W."/>
            <person name="Cichocki N."/>
            <person name="Veneault-Fourrey C."/>
            <person name="LaButti K."/>
            <person name="Lindquist E.A."/>
            <person name="Lipzen A."/>
            <person name="Lundell T."/>
            <person name="Morin E."/>
            <person name="Murat C."/>
            <person name="Riley R."/>
            <person name="Ohm R."/>
            <person name="Sun H."/>
            <person name="Tunlid A."/>
            <person name="Henrissat B."/>
            <person name="Grigoriev I.V."/>
            <person name="Hibbett D.S."/>
            <person name="Martin F."/>
        </authorList>
    </citation>
    <scope>NUCLEOTIDE SEQUENCE [LARGE SCALE GENOMIC DNA]</scope>
    <source>
        <strain evidence="3">F 1598</strain>
    </source>
</reference>
<accession>A0A0C3EF11</accession>
<dbReference type="SUPFAM" id="SSF48403">
    <property type="entry name" value="Ankyrin repeat"/>
    <property type="match status" value="1"/>
</dbReference>
<evidence type="ECO:0000313" key="2">
    <source>
        <dbReference type="EMBL" id="KIM71240.1"/>
    </source>
</evidence>
<sequence>PHLGSDSASALYGLPRCSPDRYRDTSTFIVGSSGSTPPHFAAANGHTNAIRALLSHGAHADRADKRVGGGT</sequence>
<dbReference type="InParanoid" id="A0A0C3EF11"/>
<reference evidence="2 3" key="1">
    <citation type="submission" date="2014-04" db="EMBL/GenBank/DDBJ databases">
        <authorList>
            <consortium name="DOE Joint Genome Institute"/>
            <person name="Kuo A."/>
            <person name="Tarkka M."/>
            <person name="Buscot F."/>
            <person name="Kohler A."/>
            <person name="Nagy L.G."/>
            <person name="Floudas D."/>
            <person name="Copeland A."/>
            <person name="Barry K.W."/>
            <person name="Cichocki N."/>
            <person name="Veneault-Fourrey C."/>
            <person name="LaButti K."/>
            <person name="Lindquist E.A."/>
            <person name="Lipzen A."/>
            <person name="Lundell T."/>
            <person name="Morin E."/>
            <person name="Murat C."/>
            <person name="Sun H."/>
            <person name="Tunlid A."/>
            <person name="Henrissat B."/>
            <person name="Grigoriev I.V."/>
            <person name="Hibbett D.S."/>
            <person name="Martin F."/>
            <person name="Nordberg H.P."/>
            <person name="Cantor M.N."/>
            <person name="Hua S.X."/>
        </authorList>
    </citation>
    <scope>NUCLEOTIDE SEQUENCE [LARGE SCALE GENOMIC DNA]</scope>
    <source>
        <strain evidence="2 3">F 1598</strain>
    </source>
</reference>
<protein>
    <submittedName>
        <fullName evidence="2">Uncharacterized protein</fullName>
    </submittedName>
</protein>
<dbReference type="InterPro" id="IPR036770">
    <property type="entry name" value="Ankyrin_rpt-contain_sf"/>
</dbReference>
<dbReference type="OrthoDB" id="194358at2759"/>
<organism evidence="2 3">
    <name type="scientific">Piloderma croceum (strain F 1598)</name>
    <dbReference type="NCBI Taxonomy" id="765440"/>
    <lineage>
        <taxon>Eukaryota</taxon>
        <taxon>Fungi</taxon>
        <taxon>Dikarya</taxon>
        <taxon>Basidiomycota</taxon>
        <taxon>Agaricomycotina</taxon>
        <taxon>Agaricomycetes</taxon>
        <taxon>Agaricomycetidae</taxon>
        <taxon>Atheliales</taxon>
        <taxon>Atheliaceae</taxon>
        <taxon>Piloderma</taxon>
    </lineage>
</organism>
<dbReference type="Gene3D" id="1.25.40.20">
    <property type="entry name" value="Ankyrin repeat-containing domain"/>
    <property type="match status" value="1"/>
</dbReference>
<proteinExistence type="predicted"/>
<feature type="repeat" description="ANK" evidence="1">
    <location>
        <begin position="33"/>
        <end position="65"/>
    </location>
</feature>
<gene>
    <name evidence="2" type="ORF">PILCRDRAFT_830474</name>
</gene>
<dbReference type="STRING" id="765440.A0A0C3EF11"/>
<dbReference type="EMBL" id="KN833390">
    <property type="protein sequence ID" value="KIM71240.1"/>
    <property type="molecule type" value="Genomic_DNA"/>
</dbReference>
<keyword evidence="3" id="KW-1185">Reference proteome</keyword>
<dbReference type="Proteomes" id="UP000054166">
    <property type="component" value="Unassembled WGS sequence"/>
</dbReference>
<evidence type="ECO:0000256" key="1">
    <source>
        <dbReference type="PROSITE-ProRule" id="PRU00023"/>
    </source>
</evidence>
<evidence type="ECO:0000313" key="3">
    <source>
        <dbReference type="Proteomes" id="UP000054166"/>
    </source>
</evidence>
<dbReference type="PROSITE" id="PS50297">
    <property type="entry name" value="ANK_REP_REGION"/>
    <property type="match status" value="1"/>
</dbReference>
<name>A0A0C3EF11_PILCF</name>
<dbReference type="InterPro" id="IPR002110">
    <property type="entry name" value="Ankyrin_rpt"/>
</dbReference>
<dbReference type="PROSITE" id="PS50088">
    <property type="entry name" value="ANK_REPEAT"/>
    <property type="match status" value="1"/>
</dbReference>
<keyword evidence="1" id="KW-0040">ANK repeat</keyword>